<dbReference type="InterPro" id="IPR050498">
    <property type="entry name" value="Ycf3"/>
</dbReference>
<evidence type="ECO:0000256" key="1">
    <source>
        <dbReference type="ARBA" id="ARBA00022737"/>
    </source>
</evidence>
<feature type="domain" description="Anaphase-promoting complex subunit 5" evidence="4">
    <location>
        <begin position="230"/>
        <end position="262"/>
    </location>
</feature>
<dbReference type="AlphaFoldDB" id="A0A928ZZD9"/>
<dbReference type="Pfam" id="PF12862">
    <property type="entry name" value="ANAPC5"/>
    <property type="match status" value="1"/>
</dbReference>
<reference evidence="5" key="1">
    <citation type="submission" date="2020-10" db="EMBL/GenBank/DDBJ databases">
        <authorList>
            <person name="Castelo-Branco R."/>
            <person name="Eusebio N."/>
            <person name="Adriana R."/>
            <person name="Vieira A."/>
            <person name="Brugerolle De Fraissinette N."/>
            <person name="Rezende De Castro R."/>
            <person name="Schneider M.P."/>
            <person name="Vasconcelos V."/>
            <person name="Leao P.N."/>
        </authorList>
    </citation>
    <scope>NUCLEOTIDE SEQUENCE</scope>
    <source>
        <strain evidence="5">LEGE 11479</strain>
    </source>
</reference>
<organism evidence="5 6">
    <name type="scientific">Leptolyngbya cf. ectocarpi LEGE 11479</name>
    <dbReference type="NCBI Taxonomy" id="1828722"/>
    <lineage>
        <taxon>Bacteria</taxon>
        <taxon>Bacillati</taxon>
        <taxon>Cyanobacteriota</taxon>
        <taxon>Cyanophyceae</taxon>
        <taxon>Leptolyngbyales</taxon>
        <taxon>Leptolyngbyaceae</taxon>
        <taxon>Leptolyngbya group</taxon>
        <taxon>Leptolyngbya</taxon>
    </lineage>
</organism>
<dbReference type="PROSITE" id="PS50005">
    <property type="entry name" value="TPR"/>
    <property type="match status" value="4"/>
</dbReference>
<feature type="repeat" description="TPR" evidence="3">
    <location>
        <begin position="56"/>
        <end position="89"/>
    </location>
</feature>
<dbReference type="RefSeq" id="WP_193996183.1">
    <property type="nucleotide sequence ID" value="NZ_JADEXP010000409.1"/>
</dbReference>
<keyword evidence="6" id="KW-1185">Reference proteome</keyword>
<evidence type="ECO:0000256" key="2">
    <source>
        <dbReference type="ARBA" id="ARBA00022803"/>
    </source>
</evidence>
<dbReference type="SUPFAM" id="SSF48452">
    <property type="entry name" value="TPR-like"/>
    <property type="match status" value="2"/>
</dbReference>
<accession>A0A928ZZD9</accession>
<keyword evidence="2 3" id="KW-0802">TPR repeat</keyword>
<keyword evidence="1" id="KW-0677">Repeat</keyword>
<name>A0A928ZZD9_LEPEC</name>
<gene>
    <name evidence="5" type="ORF">IQ260_27060</name>
</gene>
<evidence type="ECO:0000313" key="5">
    <source>
        <dbReference type="EMBL" id="MBE9070307.1"/>
    </source>
</evidence>
<dbReference type="InterPro" id="IPR011990">
    <property type="entry name" value="TPR-like_helical_dom_sf"/>
</dbReference>
<dbReference type="PANTHER" id="PTHR44858:SF1">
    <property type="entry name" value="UDP-N-ACETYLGLUCOSAMINE--PEPTIDE N-ACETYLGLUCOSAMINYLTRANSFERASE SPINDLY-RELATED"/>
    <property type="match status" value="1"/>
</dbReference>
<dbReference type="Pfam" id="PF13181">
    <property type="entry name" value="TPR_8"/>
    <property type="match status" value="1"/>
</dbReference>
<feature type="repeat" description="TPR" evidence="3">
    <location>
        <begin position="90"/>
        <end position="123"/>
    </location>
</feature>
<feature type="repeat" description="TPR" evidence="3">
    <location>
        <begin position="192"/>
        <end position="225"/>
    </location>
</feature>
<evidence type="ECO:0000313" key="6">
    <source>
        <dbReference type="Proteomes" id="UP000615026"/>
    </source>
</evidence>
<dbReference type="Proteomes" id="UP000615026">
    <property type="component" value="Unassembled WGS sequence"/>
</dbReference>
<dbReference type="SMART" id="SM00028">
    <property type="entry name" value="TPR"/>
    <property type="match status" value="7"/>
</dbReference>
<dbReference type="InterPro" id="IPR026000">
    <property type="entry name" value="Apc5_dom"/>
</dbReference>
<proteinExistence type="predicted"/>
<dbReference type="PROSITE" id="PS50293">
    <property type="entry name" value="TPR_REGION"/>
    <property type="match status" value="2"/>
</dbReference>
<dbReference type="Gene3D" id="1.25.40.10">
    <property type="entry name" value="Tetratricopeptide repeat domain"/>
    <property type="match status" value="4"/>
</dbReference>
<dbReference type="GO" id="GO:0009279">
    <property type="term" value="C:cell outer membrane"/>
    <property type="evidence" value="ECO:0007669"/>
    <property type="project" value="TreeGrafter"/>
</dbReference>
<dbReference type="Pfam" id="PF13424">
    <property type="entry name" value="TPR_12"/>
    <property type="match status" value="1"/>
</dbReference>
<evidence type="ECO:0000256" key="3">
    <source>
        <dbReference type="PROSITE-ProRule" id="PRU00339"/>
    </source>
</evidence>
<dbReference type="PANTHER" id="PTHR44858">
    <property type="entry name" value="TETRATRICOPEPTIDE REPEAT PROTEIN 6"/>
    <property type="match status" value="1"/>
</dbReference>
<dbReference type="InterPro" id="IPR019734">
    <property type="entry name" value="TPR_rpt"/>
</dbReference>
<dbReference type="GO" id="GO:0046813">
    <property type="term" value="P:receptor-mediated virion attachment to host cell"/>
    <property type="evidence" value="ECO:0007669"/>
    <property type="project" value="TreeGrafter"/>
</dbReference>
<evidence type="ECO:0000259" key="4">
    <source>
        <dbReference type="Pfam" id="PF12862"/>
    </source>
</evidence>
<protein>
    <submittedName>
        <fullName evidence="5">Tetratricopeptide repeat protein</fullName>
    </submittedName>
</protein>
<sequence length="376" mass="44584">LVTINTFTILLKSSKIDQTNESIIFAWRGEVHRLINQYENALKDFNRAIQLNSSYKWALVNRGRTYRLMERYDEALKDFNHAIELDPEYDRAIANRGRTHRLMERYDKALKDFNRAIELDPEYDWAIANRAATYQALENYDEAFADISYAIVLAPNNKWYLQQRAWLQQTPDRYEQSIEDFDCLIKLDPGNISYITGRGLILLLHGSYERALEDWNHAIQLHENSWIYCYRALTHFYLKRNKQAKKDINQAINLAQEQYDKDPSKHYNTCNLGLYYLIVSRLNDAKFFYREAVTRGIPISILKESIEDLNRLSNILPNHPHMVEMREFIKSQLDQRQNQARVDISQEDVEIFQKNISMFRENIYKSGGSDTVDEYY</sequence>
<comment type="caution">
    <text evidence="5">The sequence shown here is derived from an EMBL/GenBank/DDBJ whole genome shotgun (WGS) entry which is preliminary data.</text>
</comment>
<feature type="repeat" description="TPR" evidence="3">
    <location>
        <begin position="22"/>
        <end position="55"/>
    </location>
</feature>
<dbReference type="EMBL" id="JADEXP010000409">
    <property type="protein sequence ID" value="MBE9070307.1"/>
    <property type="molecule type" value="Genomic_DNA"/>
</dbReference>
<feature type="non-terminal residue" evidence="5">
    <location>
        <position position="1"/>
    </location>
</feature>